<feature type="transmembrane region" description="Helical" evidence="9">
    <location>
        <begin position="250"/>
        <end position="270"/>
    </location>
</feature>
<dbReference type="PANTHER" id="PTHR31488:SF1">
    <property type="entry name" value="C-MANNOSYLTRANSFERASE DPY19L1"/>
    <property type="match status" value="1"/>
</dbReference>
<evidence type="ECO:0000313" key="11">
    <source>
        <dbReference type="EMBL" id="CAK9010561.1"/>
    </source>
</evidence>
<protein>
    <submittedName>
        <fullName evidence="10">Probable C-mannosyltransferase DPY19L1 (Dpy-19-like protein 1) (Protein dpy-19 homolog 1)</fullName>
    </submittedName>
</protein>
<evidence type="ECO:0000256" key="1">
    <source>
        <dbReference type="ARBA" id="ARBA00004141"/>
    </source>
</evidence>
<dbReference type="Proteomes" id="UP001642464">
    <property type="component" value="Unassembled WGS sequence"/>
</dbReference>
<keyword evidence="6 9" id="KW-1133">Transmembrane helix</keyword>
<name>A0ABP0J7X0_9DINO</name>
<evidence type="ECO:0000256" key="4">
    <source>
        <dbReference type="ARBA" id="ARBA00022679"/>
    </source>
</evidence>
<feature type="transmembrane region" description="Helical" evidence="9">
    <location>
        <begin position="175"/>
        <end position="193"/>
    </location>
</feature>
<comment type="similarity">
    <text evidence="2">Belongs to the dpy-19 family.</text>
</comment>
<keyword evidence="4" id="KW-0808">Transferase</keyword>
<dbReference type="EMBL" id="CAXAMM010006302">
    <property type="protein sequence ID" value="CAK9010561.1"/>
    <property type="molecule type" value="Genomic_DNA"/>
</dbReference>
<evidence type="ECO:0000256" key="9">
    <source>
        <dbReference type="SAM" id="Phobius"/>
    </source>
</evidence>
<feature type="transmembrane region" description="Helical" evidence="9">
    <location>
        <begin position="505"/>
        <end position="524"/>
    </location>
</feature>
<keyword evidence="5 9" id="KW-0812">Transmembrane</keyword>
<keyword evidence="12" id="KW-1185">Reference proteome</keyword>
<feature type="transmembrane region" description="Helical" evidence="9">
    <location>
        <begin position="531"/>
        <end position="548"/>
    </location>
</feature>
<evidence type="ECO:0000256" key="3">
    <source>
        <dbReference type="ARBA" id="ARBA00022676"/>
    </source>
</evidence>
<feature type="transmembrane region" description="Helical" evidence="9">
    <location>
        <begin position="131"/>
        <end position="155"/>
    </location>
</feature>
<comment type="subcellular location">
    <subcellularLocation>
        <location evidence="1">Membrane</location>
        <topology evidence="1">Multi-pass membrane protein</topology>
    </subcellularLocation>
</comment>
<feature type="transmembrane region" description="Helical" evidence="9">
    <location>
        <begin position="478"/>
        <end position="499"/>
    </location>
</feature>
<keyword evidence="7 9" id="KW-0472">Membrane</keyword>
<evidence type="ECO:0000256" key="6">
    <source>
        <dbReference type="ARBA" id="ARBA00022989"/>
    </source>
</evidence>
<evidence type="ECO:0000313" key="10">
    <source>
        <dbReference type="EMBL" id="CAK9010498.1"/>
    </source>
</evidence>
<keyword evidence="3" id="KW-0328">Glycosyltransferase</keyword>
<evidence type="ECO:0000313" key="12">
    <source>
        <dbReference type="Proteomes" id="UP001642464"/>
    </source>
</evidence>
<feature type="transmembrane region" description="Helical" evidence="9">
    <location>
        <begin position="6"/>
        <end position="22"/>
    </location>
</feature>
<evidence type="ECO:0000256" key="2">
    <source>
        <dbReference type="ARBA" id="ARBA00008744"/>
    </source>
</evidence>
<comment type="caution">
    <text evidence="10">The sequence shown here is derived from an EMBL/GenBank/DDBJ whole genome shotgun (WGS) entry which is preliminary data.</text>
</comment>
<dbReference type="Gene3D" id="1.25.40.10">
    <property type="entry name" value="Tetratricopeptide repeat domain"/>
    <property type="match status" value="1"/>
</dbReference>
<feature type="transmembrane region" description="Helical" evidence="9">
    <location>
        <begin position="200"/>
        <end position="219"/>
    </location>
</feature>
<organism evidence="10 12">
    <name type="scientific">Durusdinium trenchii</name>
    <dbReference type="NCBI Taxonomy" id="1381693"/>
    <lineage>
        <taxon>Eukaryota</taxon>
        <taxon>Sar</taxon>
        <taxon>Alveolata</taxon>
        <taxon>Dinophyceae</taxon>
        <taxon>Suessiales</taxon>
        <taxon>Symbiodiniaceae</taxon>
        <taxon>Durusdinium</taxon>
    </lineage>
</organism>
<proteinExistence type="inferred from homology"/>
<dbReference type="InterPro" id="IPR018732">
    <property type="entry name" value="Dpy-19/Dpy-19-like"/>
</dbReference>
<accession>A0ABP0J7X0</accession>
<evidence type="ECO:0000256" key="7">
    <source>
        <dbReference type="ARBA" id="ARBA00023136"/>
    </source>
</evidence>
<feature type="region of interest" description="Disordered" evidence="8">
    <location>
        <begin position="431"/>
        <end position="459"/>
    </location>
</feature>
<dbReference type="EMBL" id="CAXAMM010006291">
    <property type="protein sequence ID" value="CAK9010498.1"/>
    <property type="molecule type" value="Genomic_DNA"/>
</dbReference>
<evidence type="ECO:0000256" key="5">
    <source>
        <dbReference type="ARBA" id="ARBA00022692"/>
    </source>
</evidence>
<sequence length="972" mass="109941">MERLAMVTSIGTAALMGVLYVYENLAYLRLLHSLPTGLSAAAALQTENAFYYSYFQELVDVEFLGDGLRKIIWDGRTECPDILNAIRRFNIYQEILLAFEYRCLRSIGFLLPDPFHFFRWHVVVLNGIGQAFLCLLAIEISGNPFASFLCFLISFLNRFQTSRLGNFTSSDLRELWGIPLLWIQTYLIWRLLLAPQSRRLLIKLTLIATTFAFIVSWQFSPFLLLLQATSLYAVNIVAGFDSIRPVVLEILNAYCISMGLAVIVHFGSPYLLTSPFFFQLVALKTATSLCFCHRHSRHFSWISWVRRRFSHVMEGLVAVIVFVLVQKALAPFATADTHVYEILCTKAAAINDVLPASWHLPANKLPSCAEPSFNANLYLIMGVFKLLEWSSAKVYLESTAAPAAAFTCLLVFTRAVYNSLRPADPKVSIQKTAAQSKSEQGAGSALRQRKPGEVKAESGSTQTVEDVKIYGEEGEDAALLFFVVQSLLFLLLGCLVNRLRVAFGPPMMVLAAAVWGPKLFPLFLRRWCPRALLAILLSGFVGHVFWLTQMLPCISSDEGVCQHMADKLSNDGDLVDLYDWFNRERYHNTPVLASMNLAGSMRAFTNVPMIIHPQFESENLRKRVQRAYELYNCGSEESFAKTMKELQAQLVIFEYSRCFFTPYKLDDKRKNCNAKKHQTEDLMCMKLHARSRFFELVFMNGNYAVFALRKRPLEGSAPRAPEIRAWLDEESNWKDYMRRCERRQGAKCGARVMEAAAHFHHGLKKAKAAAALRKWALELFPNDGWVNYYQARFLDVDADRPQEAKRFYDTALKLLPNNPKVLTEVILFHDLALQHPTFSASLVERRSRASASSEEKSILEMTGPGVGLLMCEAAVAAKTGGHTALSERLWARARELAPLGQCVKNNWPIINGESTPEESSYDKHYSPWTKVWMVAAGKVSLELAPHHQANARFLVDDDMILWPAQAKPGHWS</sequence>
<evidence type="ECO:0000256" key="8">
    <source>
        <dbReference type="SAM" id="MobiDB-lite"/>
    </source>
</evidence>
<dbReference type="SUPFAM" id="SSF48452">
    <property type="entry name" value="TPR-like"/>
    <property type="match status" value="1"/>
</dbReference>
<dbReference type="PANTHER" id="PTHR31488">
    <property type="entry name" value="DPY-19-LIKE 1, LIKE (H. SAPIENS)"/>
    <property type="match status" value="1"/>
</dbReference>
<reference evidence="10 12" key="1">
    <citation type="submission" date="2024-02" db="EMBL/GenBank/DDBJ databases">
        <authorList>
            <person name="Chen Y."/>
            <person name="Shah S."/>
            <person name="Dougan E. K."/>
            <person name="Thang M."/>
            <person name="Chan C."/>
        </authorList>
    </citation>
    <scope>NUCLEOTIDE SEQUENCE [LARGE SCALE GENOMIC DNA]</scope>
</reference>
<gene>
    <name evidence="10" type="ORF">SCF082_LOCUS10709</name>
    <name evidence="11" type="ORF">SCF082_LOCUS10728</name>
</gene>
<dbReference type="InterPro" id="IPR011990">
    <property type="entry name" value="TPR-like_helical_dom_sf"/>
</dbReference>
<dbReference type="Pfam" id="PF10034">
    <property type="entry name" value="Dpy19"/>
    <property type="match status" value="1"/>
</dbReference>
<feature type="compositionally biased region" description="Polar residues" evidence="8">
    <location>
        <begin position="431"/>
        <end position="441"/>
    </location>
</feature>